<dbReference type="OrthoDB" id="2676840at2"/>
<dbReference type="InterPro" id="IPR015797">
    <property type="entry name" value="NUDIX_hydrolase-like_dom_sf"/>
</dbReference>
<reference evidence="2" key="2">
    <citation type="submission" date="2011-02" db="EMBL/GenBank/DDBJ databases">
        <title>The complete genome of Syntrophobotulus glycolicus DSM 8271.</title>
        <authorList>
            <person name="Lucas S."/>
            <person name="Copeland A."/>
            <person name="Lapidus A."/>
            <person name="Bruce D."/>
            <person name="Goodwin L."/>
            <person name="Pitluck S."/>
            <person name="Kyrpides N."/>
            <person name="Mavromatis K."/>
            <person name="Pagani I."/>
            <person name="Ivanova N."/>
            <person name="Mikhailova N."/>
            <person name="Chertkov O."/>
            <person name="Held B."/>
            <person name="Detter J.C."/>
            <person name="Tapia R."/>
            <person name="Han C."/>
            <person name="Land M."/>
            <person name="Hauser L."/>
            <person name="Markowitz V."/>
            <person name="Cheng J.-F."/>
            <person name="Hugenholtz P."/>
            <person name="Woyke T."/>
            <person name="Wu D."/>
            <person name="Spring S."/>
            <person name="Schroeder M."/>
            <person name="Brambilla E."/>
            <person name="Klenk H.-P."/>
            <person name="Eisen J.A."/>
        </authorList>
    </citation>
    <scope>NUCLEOTIDE SEQUENCE [LARGE SCALE GENOMIC DNA]</scope>
    <source>
        <strain evidence="2">DSM 8271 / FlGlyR</strain>
    </source>
</reference>
<dbReference type="Gene3D" id="3.90.79.10">
    <property type="entry name" value="Nucleoside Triphosphate Pyrophosphohydrolase"/>
    <property type="match status" value="1"/>
</dbReference>
<name>F0T2F2_SYNGF</name>
<proteinExistence type="predicted"/>
<gene>
    <name evidence="1" type="ordered locus">Sgly_0926</name>
</gene>
<dbReference type="GO" id="GO:0016787">
    <property type="term" value="F:hydrolase activity"/>
    <property type="evidence" value="ECO:0007669"/>
    <property type="project" value="UniProtKB-KW"/>
</dbReference>
<dbReference type="eggNOG" id="COG0454">
    <property type="taxonomic scope" value="Bacteria"/>
</dbReference>
<evidence type="ECO:0000313" key="1">
    <source>
        <dbReference type="EMBL" id="ADY55270.1"/>
    </source>
</evidence>
<keyword evidence="1" id="KW-0378">Hydrolase</keyword>
<dbReference type="AlphaFoldDB" id="F0T2F2"/>
<dbReference type="Proteomes" id="UP000007488">
    <property type="component" value="Chromosome"/>
</dbReference>
<dbReference type="EMBL" id="CP002547">
    <property type="protein sequence ID" value="ADY55270.1"/>
    <property type="molecule type" value="Genomic_DNA"/>
</dbReference>
<organism evidence="1 2">
    <name type="scientific">Syntrophobotulus glycolicus (strain DSM 8271 / FlGlyR)</name>
    <dbReference type="NCBI Taxonomy" id="645991"/>
    <lineage>
        <taxon>Bacteria</taxon>
        <taxon>Bacillati</taxon>
        <taxon>Bacillota</taxon>
        <taxon>Clostridia</taxon>
        <taxon>Eubacteriales</taxon>
        <taxon>Desulfitobacteriaceae</taxon>
        <taxon>Syntrophobotulus</taxon>
    </lineage>
</organism>
<dbReference type="SUPFAM" id="SSF55811">
    <property type="entry name" value="Nudix"/>
    <property type="match status" value="1"/>
</dbReference>
<accession>F0T2F2</accession>
<reference evidence="1 2" key="1">
    <citation type="journal article" date="2011" name="Stand. Genomic Sci.">
        <title>Complete genome sequence of Syntrophobotulus glycolicus type strain (FlGlyR).</title>
        <authorList>
            <person name="Han C."/>
            <person name="Mwirichia R."/>
            <person name="Chertkov O."/>
            <person name="Held B."/>
            <person name="Lapidus A."/>
            <person name="Nolan M."/>
            <person name="Lucas S."/>
            <person name="Hammon N."/>
            <person name="Deshpande S."/>
            <person name="Cheng J.F."/>
            <person name="Tapia R."/>
            <person name="Goodwin L."/>
            <person name="Pitluck S."/>
            <person name="Huntemann M."/>
            <person name="Liolios K."/>
            <person name="Ivanova N."/>
            <person name="Pagani I."/>
            <person name="Mavromatis K."/>
            <person name="Ovchinikova G."/>
            <person name="Pati A."/>
            <person name="Chen A."/>
            <person name="Palaniappan K."/>
            <person name="Land M."/>
            <person name="Hauser L."/>
            <person name="Brambilla E.M."/>
            <person name="Rohde M."/>
            <person name="Spring S."/>
            <person name="Sikorski J."/>
            <person name="Goker M."/>
            <person name="Woyke T."/>
            <person name="Bristow J."/>
            <person name="Eisen J.A."/>
            <person name="Markowitz V."/>
            <person name="Hugenholtz P."/>
            <person name="Kyrpides N.C."/>
            <person name="Klenk H.P."/>
            <person name="Detter J.C."/>
        </authorList>
    </citation>
    <scope>NUCLEOTIDE SEQUENCE [LARGE SCALE GENOMIC DNA]</scope>
    <source>
        <strain evidence="2">DSM 8271 / FlGlyR</strain>
    </source>
</reference>
<sequence>MGCGIQLQKFEKKIKVRFSAEKIFLPKAITAIMEDYWESLIAEGAQFRRGEVFSIVKIKEENDALEIFVQLTDYAHYLSTINNIIPAEYACRVIYTAAIVETKDGKLVFGEMAPGTSTPGRLQCAGGGLDYSDIQGQYIDLTHNVRKELLEELGLDVNNKQVVLDLKPEYLKAGGINNFLAAIFSVRLAITEAELKTLYSKHIDNLLSRDETPEFSSLVSLDREPSAVEKFLESDTRPKIDFLPPLLREKTVLGWQRGSRGDPKI</sequence>
<dbReference type="CDD" id="cd02883">
    <property type="entry name" value="NUDIX_Hydrolase"/>
    <property type="match status" value="1"/>
</dbReference>
<dbReference type="HOGENOM" id="CLU_1056504_0_0_9"/>
<protein>
    <submittedName>
        <fullName evidence="1">NUDIX hydrolase</fullName>
    </submittedName>
</protein>
<keyword evidence="2" id="KW-1185">Reference proteome</keyword>
<evidence type="ECO:0000313" key="2">
    <source>
        <dbReference type="Proteomes" id="UP000007488"/>
    </source>
</evidence>
<dbReference type="RefSeq" id="WP_013624141.1">
    <property type="nucleotide sequence ID" value="NC_015172.1"/>
</dbReference>
<dbReference type="KEGG" id="sgy:Sgly_0926"/>